<name>A0ABY4XWD4_BACVA</name>
<evidence type="ECO:0000313" key="1">
    <source>
        <dbReference type="EMBL" id="USP94622.1"/>
    </source>
</evidence>
<dbReference type="RefSeq" id="WP_176365307.1">
    <property type="nucleotide sequence ID" value="NZ_CP092751.1"/>
</dbReference>
<evidence type="ECO:0008006" key="3">
    <source>
        <dbReference type="Google" id="ProtNLM"/>
    </source>
</evidence>
<evidence type="ECO:0000313" key="2">
    <source>
        <dbReference type="Proteomes" id="UP001057348"/>
    </source>
</evidence>
<keyword evidence="2" id="KW-1185">Reference proteome</keyword>
<organism evidence="1 2">
    <name type="scientific">Bacillus vallismortis</name>
    <dbReference type="NCBI Taxonomy" id="72361"/>
    <lineage>
        <taxon>Bacteria</taxon>
        <taxon>Bacillati</taxon>
        <taxon>Bacillota</taxon>
        <taxon>Bacilli</taxon>
        <taxon>Bacillales</taxon>
        <taxon>Bacillaceae</taxon>
        <taxon>Bacillus</taxon>
    </lineage>
</organism>
<accession>A0ABY4XWD4</accession>
<proteinExistence type="predicted"/>
<dbReference type="EMBL" id="CP092751">
    <property type="protein sequence ID" value="USP94622.1"/>
    <property type="molecule type" value="Genomic_DNA"/>
</dbReference>
<gene>
    <name evidence="1" type="ORF">MKF32_15565</name>
</gene>
<dbReference type="Proteomes" id="UP001057348">
    <property type="component" value="Chromosome"/>
</dbReference>
<protein>
    <recommendedName>
        <fullName evidence="3">Transposase</fullName>
    </recommendedName>
</protein>
<sequence length="45" mass="5089">MYRFLIAEYDKAKGHNFSVAVFSVFVGQDTARIAYSILKIQYGGL</sequence>
<reference evidence="1" key="1">
    <citation type="submission" date="2022-02" db="EMBL/GenBank/DDBJ databases">
        <title>Draft Genome Sequence of Bacillus vallismortis Strain BL01, Isolated from Artemisia lerchiana Web. Roots.</title>
        <authorList>
            <person name="Chebotar V.K."/>
            <person name="Gancheva M.S."/>
            <person name="Chizhevskaya E.P."/>
            <person name="Komarova O.V."/>
            <person name="Baganova M.E."/>
            <person name="Zaplatkin A.N."/>
            <person name="Pishchik V.N."/>
        </authorList>
    </citation>
    <scope>NUCLEOTIDE SEQUENCE</scope>
    <source>
        <strain evidence="1">BL01</strain>
    </source>
</reference>